<dbReference type="HOGENOM" id="CLU_3145600_0_0_1"/>
<name>F0WX92_9STRA</name>
<reference evidence="1" key="2">
    <citation type="submission" date="2011-02" db="EMBL/GenBank/DDBJ databases">
        <authorList>
            <person name="MacLean D."/>
        </authorList>
    </citation>
    <scope>NUCLEOTIDE SEQUENCE</scope>
</reference>
<organism evidence="1">
    <name type="scientific">Albugo laibachii Nc14</name>
    <dbReference type="NCBI Taxonomy" id="890382"/>
    <lineage>
        <taxon>Eukaryota</taxon>
        <taxon>Sar</taxon>
        <taxon>Stramenopiles</taxon>
        <taxon>Oomycota</taxon>
        <taxon>Peronosporomycetes</taxon>
        <taxon>Albuginales</taxon>
        <taxon>Albuginaceae</taxon>
        <taxon>Albugo</taxon>
    </lineage>
</organism>
<reference evidence="1" key="1">
    <citation type="journal article" date="2011" name="PLoS Biol.">
        <title>Gene gain and loss during evolution of obligate parasitism in the white rust pathogen of Arabidopsis thaliana.</title>
        <authorList>
            <person name="Kemen E."/>
            <person name="Gardiner A."/>
            <person name="Schultz-Larsen T."/>
            <person name="Kemen A.C."/>
            <person name="Balmuth A.L."/>
            <person name="Robert-Seilaniantz A."/>
            <person name="Bailey K."/>
            <person name="Holub E."/>
            <person name="Studholme D.J."/>
            <person name="Maclean D."/>
            <person name="Jones J.D."/>
        </authorList>
    </citation>
    <scope>NUCLEOTIDE SEQUENCE</scope>
</reference>
<proteinExistence type="predicted"/>
<sequence>MSDLILIKFALKNRSKCKEKNCWSAFWSTTLYSTFHQINIRLFDVLTTS</sequence>
<evidence type="ECO:0000313" key="1">
    <source>
        <dbReference type="EMBL" id="CCA26084.1"/>
    </source>
</evidence>
<dbReference type="AlphaFoldDB" id="F0WX92"/>
<accession>F0WX92</accession>
<protein>
    <submittedName>
        <fullName evidence="1">AlNc14C345G10847 protein</fullName>
    </submittedName>
</protein>
<gene>
    <name evidence="1" type="primary">AlNc14C345G10847</name>
    <name evidence="1" type="ORF">ALNC14_122280</name>
</gene>
<dbReference type="EMBL" id="FR824390">
    <property type="protein sequence ID" value="CCA26084.1"/>
    <property type="molecule type" value="Genomic_DNA"/>
</dbReference>